<evidence type="ECO:0000256" key="1">
    <source>
        <dbReference type="SAM" id="MobiDB-lite"/>
    </source>
</evidence>
<evidence type="ECO:0000313" key="3">
    <source>
        <dbReference type="Proteomes" id="UP000011115"/>
    </source>
</evidence>
<dbReference type="PANTHER" id="PTHR33180">
    <property type="entry name" value="PHOTOSYSTEM II CP43 REACTION CENTER PROTEIN"/>
    <property type="match status" value="1"/>
</dbReference>
<sequence length="460" mass="50979">MFEFGAEGMSISCSNGDQMDHPLLRLMILRDNIQTFKQLEGKTIHELWPRLKALLQQCLTHEIPDKMLLECFYKGLGPEHKKVVDQLSPGWRAKVPIGDSPKRLASPTWTTVGLKKSKDRVCKTRRAHDQVGESPNRLVLAHRMLSPIRRKASPIVDMPIFWENFEPILSTSPIWLAKVIRTNLDIPSRKRARGIVINEGGANPPKKGRTEPPKGGNGKGKKTMTESRQAEIRARSHPNSSRAPATSSPTSDTVLAPAPTKVRVPPAQIPPLWLLNILKADRLRTILEEKLLSTEGVVARYSREFYTVYSEIVAKGKKNASAFRQVKSVMVRGKEVGCNSDYINTVLDRAVGSTLAYEGLPITQFLDNLKGWLALLISDTTPRWIERDDIANDESEAETDEEQIEVPEETIYGDLPHLEETIVQPVIQTSLIETSMACPSGSSAADATPGTDALTDGATV</sequence>
<accession>M1DC90</accession>
<dbReference type="Proteomes" id="UP000011115">
    <property type="component" value="Unassembled WGS sequence"/>
</dbReference>
<feature type="region of interest" description="Disordered" evidence="1">
    <location>
        <begin position="195"/>
        <end position="259"/>
    </location>
</feature>
<evidence type="ECO:0000313" key="2">
    <source>
        <dbReference type="EnsemblPlants" id="PGSC0003DMT400086665"/>
    </source>
</evidence>
<name>M1DC90_SOLTU</name>
<protein>
    <recommendedName>
        <fullName evidence="4">Integrase core domain containing protein</fullName>
    </recommendedName>
</protein>
<organism evidence="2 3">
    <name type="scientific">Solanum tuberosum</name>
    <name type="common">Potato</name>
    <dbReference type="NCBI Taxonomy" id="4113"/>
    <lineage>
        <taxon>Eukaryota</taxon>
        <taxon>Viridiplantae</taxon>
        <taxon>Streptophyta</taxon>
        <taxon>Embryophyta</taxon>
        <taxon>Tracheophyta</taxon>
        <taxon>Spermatophyta</taxon>
        <taxon>Magnoliopsida</taxon>
        <taxon>eudicotyledons</taxon>
        <taxon>Gunneridae</taxon>
        <taxon>Pentapetalae</taxon>
        <taxon>asterids</taxon>
        <taxon>lamiids</taxon>
        <taxon>Solanales</taxon>
        <taxon>Solanaceae</taxon>
        <taxon>Solanoideae</taxon>
        <taxon>Solaneae</taxon>
        <taxon>Solanum</taxon>
    </lineage>
</organism>
<feature type="compositionally biased region" description="Basic and acidic residues" evidence="1">
    <location>
        <begin position="223"/>
        <end position="234"/>
    </location>
</feature>
<feature type="compositionally biased region" description="Low complexity" evidence="1">
    <location>
        <begin position="240"/>
        <end position="251"/>
    </location>
</feature>
<dbReference type="PaxDb" id="4113-PGSC0003DMT400086665"/>
<dbReference type="EnsemblPlants" id="PGSC0003DMT400086665">
    <property type="protein sequence ID" value="PGSC0003DMT400086665"/>
    <property type="gene ID" value="PGSC0003DMG400036236"/>
</dbReference>
<dbReference type="HOGENOM" id="CLU_029307_1_2_1"/>
<reference evidence="3" key="1">
    <citation type="journal article" date="2011" name="Nature">
        <title>Genome sequence and analysis of the tuber crop potato.</title>
        <authorList>
            <consortium name="The Potato Genome Sequencing Consortium"/>
        </authorList>
    </citation>
    <scope>NUCLEOTIDE SEQUENCE [LARGE SCALE GENOMIC DNA]</scope>
    <source>
        <strain evidence="3">cv. DM1-3 516 R44</strain>
    </source>
</reference>
<evidence type="ECO:0008006" key="4">
    <source>
        <dbReference type="Google" id="ProtNLM"/>
    </source>
</evidence>
<reference evidence="2" key="2">
    <citation type="submission" date="2015-06" db="UniProtKB">
        <authorList>
            <consortium name="EnsemblPlants"/>
        </authorList>
    </citation>
    <scope>IDENTIFICATION</scope>
    <source>
        <strain evidence="2">DM1-3 516 R44</strain>
    </source>
</reference>
<dbReference type="PANTHER" id="PTHR33180:SF31">
    <property type="entry name" value="POLYPROTEIN PROTEIN"/>
    <property type="match status" value="1"/>
</dbReference>
<proteinExistence type="predicted"/>
<keyword evidence="3" id="KW-1185">Reference proteome</keyword>
<feature type="region of interest" description="Disordered" evidence="1">
    <location>
        <begin position="438"/>
        <end position="460"/>
    </location>
</feature>
<dbReference type="Gramene" id="PGSC0003DMT400086665">
    <property type="protein sequence ID" value="PGSC0003DMT400086665"/>
    <property type="gene ID" value="PGSC0003DMG400036236"/>
</dbReference>
<dbReference type="AlphaFoldDB" id="M1DC90"/>
<dbReference type="InParanoid" id="M1DC90"/>